<evidence type="ECO:0000256" key="6">
    <source>
        <dbReference type="ARBA" id="ARBA00023136"/>
    </source>
</evidence>
<keyword evidence="6" id="KW-0472">Membrane</keyword>
<comment type="caution">
    <text evidence="12">The sequence shown here is derived from an EMBL/GenBank/DDBJ whole genome shotgun (WGS) entry which is preliminary data.</text>
</comment>
<comment type="function">
    <text evidence="1">VSG forms a coat on the surface of the parasite. The trypanosome evades the immune response of the host by expressing a series of antigenically distinct VSGs from an estimated 1000 VSG genes.</text>
</comment>
<evidence type="ECO:0000313" key="12">
    <source>
        <dbReference type="EMBL" id="CCD12293.1"/>
    </source>
</evidence>
<evidence type="ECO:0000259" key="11">
    <source>
        <dbReference type="Pfam" id="PF13206"/>
    </source>
</evidence>
<evidence type="ECO:0000256" key="3">
    <source>
        <dbReference type="ARBA" id="ARBA00022475"/>
    </source>
</evidence>
<evidence type="ECO:0000256" key="7">
    <source>
        <dbReference type="ARBA" id="ARBA00023180"/>
    </source>
</evidence>
<comment type="subcellular location">
    <subcellularLocation>
        <location evidence="2">Cell membrane</location>
        <topology evidence="2">Lipid-anchor</topology>
        <topology evidence="2">GPI-anchor</topology>
    </subcellularLocation>
</comment>
<dbReference type="Proteomes" id="UP000000702">
    <property type="component" value="Unassembled WGS sequence"/>
</dbReference>
<evidence type="ECO:0000313" key="13">
    <source>
        <dbReference type="Proteomes" id="UP000000702"/>
    </source>
</evidence>
<keyword evidence="7" id="KW-0325">Glycoprotein</keyword>
<evidence type="ECO:0000256" key="5">
    <source>
        <dbReference type="ARBA" id="ARBA00022729"/>
    </source>
</evidence>
<evidence type="ECO:0000256" key="2">
    <source>
        <dbReference type="ARBA" id="ARBA00004609"/>
    </source>
</evidence>
<protein>
    <submittedName>
        <fullName evidence="12">Variant surface glycoprotein</fullName>
    </submittedName>
</protein>
<accession>F9W546</accession>
<evidence type="ECO:0000256" key="9">
    <source>
        <dbReference type="SAM" id="Coils"/>
    </source>
</evidence>
<gene>
    <name evidence="12" type="ORF">TCIL3000_0_31900</name>
</gene>
<dbReference type="EMBL" id="CAEQ01000655">
    <property type="protein sequence ID" value="CCD12293.1"/>
    <property type="molecule type" value="Genomic_DNA"/>
</dbReference>
<keyword evidence="8" id="KW-0449">Lipoprotein</keyword>
<dbReference type="InterPro" id="IPR025932">
    <property type="entry name" value="Trypano_VSG_B_N_dom"/>
</dbReference>
<evidence type="ECO:0000256" key="8">
    <source>
        <dbReference type="ARBA" id="ARBA00023288"/>
    </source>
</evidence>
<feature type="region of interest" description="Disordered" evidence="10">
    <location>
        <begin position="253"/>
        <end position="346"/>
    </location>
</feature>
<sequence>MKVMVINTVSILYFTVEGEEKQNYEESKLLCNVFTAATESLRKAKNKRQLTDAIYGAGGSIKFRDDGSIEKDGNFFGQIGWRSVLCDYHEKDVRLALRARSNGCLAESLVGTFSCVCTPGDKNAQGLCGMKDLGSFGTWSGSFSGNELNQTLFKGVWNKLNEICNDGSENEQDYREKLKNLRRSVERIRRKIEASNGIGSLVLGQGRRIPCSGETTRHICAVYQEESGRPDTPWVKKIEVALGELEKKADATNVVPESGAARKGPIGTNKQNREATPSREIEENEEPQEPMARLPNIHRETDDQTEEEDPQSEITGSRGSFSGEPTERGKRTTKKPHITDIPHVATNPNEDGFFLNHPKVVLWAVLFN</sequence>
<name>F9W546_TRYCI</name>
<keyword evidence="5" id="KW-0732">Signal</keyword>
<keyword evidence="3" id="KW-1003">Cell membrane</keyword>
<reference evidence="13" key="1">
    <citation type="submission" date="2011-07" db="EMBL/GenBank/DDBJ databases">
        <title>Divergent evolution of antigenic variation in African trypanosomes.</title>
        <authorList>
            <person name="Jackson A.P."/>
            <person name="Berry A."/>
            <person name="Allison H.C."/>
            <person name="Burton P."/>
            <person name="Anderson J."/>
            <person name="Aslett M."/>
            <person name="Brown R."/>
            <person name="Corton N."/>
            <person name="Harris D."/>
            <person name="Hauser H."/>
            <person name="Gamble J."/>
            <person name="Gilderthorp R."/>
            <person name="McQuillan J."/>
            <person name="Quail M.A."/>
            <person name="Sanders M."/>
            <person name="Van Tonder A."/>
            <person name="Ginger M.L."/>
            <person name="Donelson J.E."/>
            <person name="Field M.C."/>
            <person name="Barry J.D."/>
            <person name="Berriman M."/>
            <person name="Hertz-Fowler C."/>
        </authorList>
    </citation>
    <scope>NUCLEOTIDE SEQUENCE [LARGE SCALE GENOMIC DNA]</scope>
    <source>
        <strain evidence="13">IL3000</strain>
    </source>
</reference>
<reference evidence="12 13" key="2">
    <citation type="journal article" date="2012" name="Proc. Natl. Acad. Sci. U.S.A.">
        <title>Antigenic diversity is generated by distinct evolutionary mechanisms in African trypanosome species.</title>
        <authorList>
            <person name="Jackson A.P."/>
            <person name="Berry A."/>
            <person name="Aslett M."/>
            <person name="Allison H.C."/>
            <person name="Burton P."/>
            <person name="Vavrova-Anderson J."/>
            <person name="Brown R."/>
            <person name="Browne H."/>
            <person name="Corton N."/>
            <person name="Hauser H."/>
            <person name="Gamble J."/>
            <person name="Gilderthorp R."/>
            <person name="Marcello L."/>
            <person name="McQuillan J."/>
            <person name="Otto T.D."/>
            <person name="Quail M.A."/>
            <person name="Sanders M.J."/>
            <person name="van Tonder A."/>
            <person name="Ginger M.L."/>
            <person name="Field M.C."/>
            <person name="Barry J.D."/>
            <person name="Hertz-Fowler C."/>
            <person name="Berriman M."/>
        </authorList>
    </citation>
    <scope>NUCLEOTIDE SEQUENCE [LARGE SCALE GENOMIC DNA]</scope>
    <source>
        <strain evidence="12 13">IL3000</strain>
    </source>
</reference>
<organism evidence="12 13">
    <name type="scientific">Trypanosoma congolense (strain IL3000)</name>
    <dbReference type="NCBI Taxonomy" id="1068625"/>
    <lineage>
        <taxon>Eukaryota</taxon>
        <taxon>Discoba</taxon>
        <taxon>Euglenozoa</taxon>
        <taxon>Kinetoplastea</taxon>
        <taxon>Metakinetoplastina</taxon>
        <taxon>Trypanosomatida</taxon>
        <taxon>Trypanosomatidae</taxon>
        <taxon>Trypanosoma</taxon>
        <taxon>Nannomonas</taxon>
    </lineage>
</organism>
<proteinExistence type="predicted"/>
<keyword evidence="4" id="KW-0336">GPI-anchor</keyword>
<feature type="coiled-coil region" evidence="9">
    <location>
        <begin position="171"/>
        <end position="198"/>
    </location>
</feature>
<dbReference type="GO" id="GO:0005886">
    <property type="term" value="C:plasma membrane"/>
    <property type="evidence" value="ECO:0007669"/>
    <property type="project" value="UniProtKB-SubCell"/>
</dbReference>
<keyword evidence="13" id="KW-1185">Reference proteome</keyword>
<feature type="domain" description="Trypanosome variant surface glycoprotein B-type N-terminal" evidence="11">
    <location>
        <begin position="32"/>
        <end position="252"/>
    </location>
</feature>
<keyword evidence="9" id="KW-0175">Coiled coil</keyword>
<dbReference type="VEuPathDB" id="TriTrypDB:TcIL3000_0_31900"/>
<dbReference type="AlphaFoldDB" id="F9W546"/>
<evidence type="ECO:0000256" key="4">
    <source>
        <dbReference type="ARBA" id="ARBA00022622"/>
    </source>
</evidence>
<dbReference type="GO" id="GO:0098552">
    <property type="term" value="C:side of membrane"/>
    <property type="evidence" value="ECO:0007669"/>
    <property type="project" value="UniProtKB-KW"/>
</dbReference>
<evidence type="ECO:0000256" key="1">
    <source>
        <dbReference type="ARBA" id="ARBA00002523"/>
    </source>
</evidence>
<dbReference type="Pfam" id="PF13206">
    <property type="entry name" value="VSG_B"/>
    <property type="match status" value="1"/>
</dbReference>
<evidence type="ECO:0000256" key="10">
    <source>
        <dbReference type="SAM" id="MobiDB-lite"/>
    </source>
</evidence>
<feature type="compositionally biased region" description="Basic and acidic residues" evidence="10">
    <location>
        <begin position="271"/>
        <end position="281"/>
    </location>
</feature>